<dbReference type="InterPro" id="IPR050763">
    <property type="entry name" value="ABC_transporter_ATP-binding"/>
</dbReference>
<reference evidence="10 11" key="1">
    <citation type="journal article" date="2016" name="Nat. Commun.">
        <title>Thousands of microbial genomes shed light on interconnected biogeochemical processes in an aquifer system.</title>
        <authorList>
            <person name="Anantharaman K."/>
            <person name="Brown C.T."/>
            <person name="Hug L.A."/>
            <person name="Sharon I."/>
            <person name="Castelle C.J."/>
            <person name="Probst A.J."/>
            <person name="Thomas B.C."/>
            <person name="Singh A."/>
            <person name="Wilkins M.J."/>
            <person name="Karaoz U."/>
            <person name="Brodie E.L."/>
            <person name="Williams K.H."/>
            <person name="Hubbard S.S."/>
            <person name="Banfield J.F."/>
        </authorList>
    </citation>
    <scope>NUCLEOTIDE SEQUENCE [LARGE SCALE GENOMIC DNA]</scope>
</reference>
<evidence type="ECO:0000256" key="5">
    <source>
        <dbReference type="ARBA" id="ARBA00022741"/>
    </source>
</evidence>
<dbReference type="InterPro" id="IPR003593">
    <property type="entry name" value="AAA+_ATPase"/>
</dbReference>
<dbReference type="SUPFAM" id="SSF52540">
    <property type="entry name" value="P-loop containing nucleoside triphosphate hydrolases"/>
    <property type="match status" value="1"/>
</dbReference>
<dbReference type="SMART" id="SM00382">
    <property type="entry name" value="AAA"/>
    <property type="match status" value="1"/>
</dbReference>
<evidence type="ECO:0000256" key="2">
    <source>
        <dbReference type="ARBA" id="ARBA00005417"/>
    </source>
</evidence>
<comment type="caution">
    <text evidence="10">The sequence shown here is derived from an EMBL/GenBank/DDBJ whole genome shotgun (WGS) entry which is preliminary data.</text>
</comment>
<organism evidence="10 11">
    <name type="scientific">Candidatus Coatesbacteria bacterium RBG_13_66_14</name>
    <dbReference type="NCBI Taxonomy" id="1817816"/>
    <lineage>
        <taxon>Bacteria</taxon>
        <taxon>Candidatus Coatesiibacteriota</taxon>
    </lineage>
</organism>
<dbReference type="PROSITE" id="PS50893">
    <property type="entry name" value="ABC_TRANSPORTER_2"/>
    <property type="match status" value="1"/>
</dbReference>
<dbReference type="InterPro" id="IPR027417">
    <property type="entry name" value="P-loop_NTPase"/>
</dbReference>
<dbReference type="Gene3D" id="3.40.50.300">
    <property type="entry name" value="P-loop containing nucleotide triphosphate hydrolases"/>
    <property type="match status" value="1"/>
</dbReference>
<name>A0A1F5EYF4_9BACT</name>
<keyword evidence="8" id="KW-0472">Membrane</keyword>
<dbReference type="EMBL" id="MFAF01000122">
    <property type="protein sequence ID" value="OGD72433.1"/>
    <property type="molecule type" value="Genomic_DNA"/>
</dbReference>
<keyword evidence="6" id="KW-0067">ATP-binding</keyword>
<sequence length="336" mass="36568">MSNPDKAEPRYTTTPAIAVEGLSKRFGSVQAVAGVDFEVSRGEFFGFLGPNGAGKTTTINMLTGLARPDAGTICIAGVDYTKQPKAAQRLIGVVGDESNLYPELTGFENLCFCAALYGMRKKKRLARAGELLEMFGLKEAADRKFGGYSRGMKRKLTIAAGIIHDPQILFLDEPTTGLDVASARQIRQLIADLHRAGTTIFLTTHYIEEAERLCERIAFIVDGRIIRTDTIASLLQPLQGKQVMLFEVERDGRTLCGKLAAAFDNLAFDAFSDGRIRAEAAGPVPVGPLVRFIEEQGVTVLEARRQQPSLEDIFVKITGIETDALQREKEKPGGSA</sequence>
<dbReference type="STRING" id="1817816.A2Y64_05030"/>
<keyword evidence="3" id="KW-0813">Transport</keyword>
<dbReference type="GO" id="GO:0005524">
    <property type="term" value="F:ATP binding"/>
    <property type="evidence" value="ECO:0007669"/>
    <property type="project" value="UniProtKB-KW"/>
</dbReference>
<keyword evidence="7" id="KW-1278">Translocase</keyword>
<evidence type="ECO:0000313" key="11">
    <source>
        <dbReference type="Proteomes" id="UP000177187"/>
    </source>
</evidence>
<dbReference type="InterPro" id="IPR003439">
    <property type="entry name" value="ABC_transporter-like_ATP-bd"/>
</dbReference>
<proteinExistence type="inferred from homology"/>
<comment type="subcellular location">
    <subcellularLocation>
        <location evidence="1">Cell membrane</location>
    </subcellularLocation>
</comment>
<evidence type="ECO:0000256" key="6">
    <source>
        <dbReference type="ARBA" id="ARBA00022840"/>
    </source>
</evidence>
<dbReference type="Pfam" id="PF00005">
    <property type="entry name" value="ABC_tran"/>
    <property type="match status" value="1"/>
</dbReference>
<dbReference type="Proteomes" id="UP000177187">
    <property type="component" value="Unassembled WGS sequence"/>
</dbReference>
<evidence type="ECO:0000256" key="8">
    <source>
        <dbReference type="ARBA" id="ARBA00023136"/>
    </source>
</evidence>
<protein>
    <submittedName>
        <fullName evidence="10">ABC transporter</fullName>
    </submittedName>
</protein>
<accession>A0A1F5EYF4</accession>
<comment type="similarity">
    <text evidence="2">Belongs to the ABC transporter superfamily.</text>
</comment>
<keyword evidence="5" id="KW-0547">Nucleotide-binding</keyword>
<feature type="domain" description="ABC transporter" evidence="9">
    <location>
        <begin position="17"/>
        <end position="247"/>
    </location>
</feature>
<evidence type="ECO:0000256" key="1">
    <source>
        <dbReference type="ARBA" id="ARBA00004236"/>
    </source>
</evidence>
<dbReference type="PANTHER" id="PTHR42711:SF5">
    <property type="entry name" value="ABC TRANSPORTER ATP-BINDING PROTEIN NATA"/>
    <property type="match status" value="1"/>
</dbReference>
<evidence type="ECO:0000256" key="7">
    <source>
        <dbReference type="ARBA" id="ARBA00022967"/>
    </source>
</evidence>
<dbReference type="PANTHER" id="PTHR42711">
    <property type="entry name" value="ABC TRANSPORTER ATP-BINDING PROTEIN"/>
    <property type="match status" value="1"/>
</dbReference>
<dbReference type="GO" id="GO:0005886">
    <property type="term" value="C:plasma membrane"/>
    <property type="evidence" value="ECO:0007669"/>
    <property type="project" value="UniProtKB-SubCell"/>
</dbReference>
<keyword evidence="4" id="KW-1003">Cell membrane</keyword>
<dbReference type="AlphaFoldDB" id="A0A1F5EYF4"/>
<evidence type="ECO:0000256" key="3">
    <source>
        <dbReference type="ARBA" id="ARBA00022448"/>
    </source>
</evidence>
<dbReference type="FunFam" id="3.40.50.300:FF:000589">
    <property type="entry name" value="ABC transporter, ATP-binding subunit"/>
    <property type="match status" value="1"/>
</dbReference>
<evidence type="ECO:0000256" key="4">
    <source>
        <dbReference type="ARBA" id="ARBA00022475"/>
    </source>
</evidence>
<gene>
    <name evidence="10" type="ORF">A2Y64_05030</name>
</gene>
<evidence type="ECO:0000313" key="10">
    <source>
        <dbReference type="EMBL" id="OGD72433.1"/>
    </source>
</evidence>
<dbReference type="GO" id="GO:0016887">
    <property type="term" value="F:ATP hydrolysis activity"/>
    <property type="evidence" value="ECO:0007669"/>
    <property type="project" value="InterPro"/>
</dbReference>
<evidence type="ECO:0000259" key="9">
    <source>
        <dbReference type="PROSITE" id="PS50893"/>
    </source>
</evidence>